<proteinExistence type="predicted"/>
<comment type="caution">
    <text evidence="2">The sequence shown here is derived from an EMBL/GenBank/DDBJ whole genome shotgun (WGS) entry which is preliminary data.</text>
</comment>
<evidence type="ECO:0000313" key="2">
    <source>
        <dbReference type="EMBL" id="RYO91518.1"/>
    </source>
</evidence>
<keyword evidence="3" id="KW-1185">Reference proteome</keyword>
<name>A0ABY0HIQ9_9PEZI</name>
<accession>A0ABY0HIQ9</accession>
<feature type="compositionally biased region" description="Polar residues" evidence="1">
    <location>
        <begin position="410"/>
        <end position="424"/>
    </location>
</feature>
<protein>
    <recommendedName>
        <fullName evidence="4">ABA 3 protein</fullName>
    </recommendedName>
</protein>
<sequence length="464" mass="52701">MSPKFRDSWYYPSDIANDLDGITKLPERLKQEAYACAWEYTRCVIPQYTNWRRYVAFMRIIIMGIIAEFRGDLVDVTAGDCILGYSLDGTLAELFEGTPGHALMAREYKAFLLVTADKSSSRRDGELFRRYVNALAISPRVWFRMRDCDALARFTMASALACNDLDDVWPTDQQFELLSEIGDTLYDAVAFYKHRSEGETNSTFAYVPLDIRIKAFRVAREVLWAMDVAYAHRPEGAPLMNFVRFFGGPIHMMMRRYRFVEEDLTVGRPETEAVVTETRSNVKLWNRVDADIHDVNTKFPSTEFPGVQRYHALLKRSHELMFPELPEFLELGGKPHCNRCLYRASYGAEKTHCFGGVALCLGCQSMWRGYVDSLPERAKEVFPDIVLKAPPGLEAEGPTAEVKEKRLKNSRSLDNGNYSFSNDNGVGHHTTDRIPRSPDGSAPLQNGDHAEVTVPAALRLMVVE</sequence>
<evidence type="ECO:0000256" key="1">
    <source>
        <dbReference type="SAM" id="MobiDB-lite"/>
    </source>
</evidence>
<reference evidence="2 3" key="1">
    <citation type="submission" date="2018-06" db="EMBL/GenBank/DDBJ databases">
        <title>Complete Genomes of Monosporascus.</title>
        <authorList>
            <person name="Robinson A.J."/>
            <person name="Natvig D.O."/>
        </authorList>
    </citation>
    <scope>NUCLEOTIDE SEQUENCE [LARGE SCALE GENOMIC DNA]</scope>
    <source>
        <strain evidence="2 3">CBS 609.92</strain>
    </source>
</reference>
<dbReference type="Proteomes" id="UP000294003">
    <property type="component" value="Unassembled WGS sequence"/>
</dbReference>
<evidence type="ECO:0008006" key="4">
    <source>
        <dbReference type="Google" id="ProtNLM"/>
    </source>
</evidence>
<feature type="region of interest" description="Disordered" evidence="1">
    <location>
        <begin position="396"/>
        <end position="450"/>
    </location>
</feature>
<evidence type="ECO:0000313" key="3">
    <source>
        <dbReference type="Proteomes" id="UP000294003"/>
    </source>
</evidence>
<dbReference type="EMBL" id="QJNS01000040">
    <property type="protein sequence ID" value="RYO91518.1"/>
    <property type="molecule type" value="Genomic_DNA"/>
</dbReference>
<gene>
    <name evidence="2" type="ORF">DL762_002132</name>
</gene>
<organism evidence="2 3">
    <name type="scientific">Monosporascus cannonballus</name>
    <dbReference type="NCBI Taxonomy" id="155416"/>
    <lineage>
        <taxon>Eukaryota</taxon>
        <taxon>Fungi</taxon>
        <taxon>Dikarya</taxon>
        <taxon>Ascomycota</taxon>
        <taxon>Pezizomycotina</taxon>
        <taxon>Sordariomycetes</taxon>
        <taxon>Xylariomycetidae</taxon>
        <taxon>Xylariales</taxon>
        <taxon>Xylariales incertae sedis</taxon>
        <taxon>Monosporascus</taxon>
    </lineage>
</organism>